<reference evidence="9 10" key="2">
    <citation type="submission" date="2018-11" db="EMBL/GenBank/DDBJ databases">
        <authorList>
            <consortium name="Pathogen Informatics"/>
        </authorList>
    </citation>
    <scope>NUCLEOTIDE SEQUENCE [LARGE SCALE GENOMIC DNA]</scope>
</reference>
<feature type="transmembrane region" description="Helical" evidence="8">
    <location>
        <begin position="316"/>
        <end position="335"/>
    </location>
</feature>
<dbReference type="Proteomes" id="UP000271162">
    <property type="component" value="Unassembled WGS sequence"/>
</dbReference>
<dbReference type="AlphaFoldDB" id="A0A0N4XUK4"/>
<evidence type="ECO:0000256" key="8">
    <source>
        <dbReference type="SAM" id="Phobius"/>
    </source>
</evidence>
<keyword evidence="3" id="KW-1003">Cell membrane</keyword>
<feature type="compositionally biased region" description="Polar residues" evidence="7">
    <location>
        <begin position="1"/>
        <end position="18"/>
    </location>
</feature>
<keyword evidence="4 8" id="KW-0812">Transmembrane</keyword>
<evidence type="ECO:0000256" key="7">
    <source>
        <dbReference type="SAM" id="MobiDB-lite"/>
    </source>
</evidence>
<keyword evidence="6 8" id="KW-0472">Membrane</keyword>
<feature type="transmembrane region" description="Helical" evidence="8">
    <location>
        <begin position="393"/>
        <end position="411"/>
    </location>
</feature>
<evidence type="ECO:0000256" key="3">
    <source>
        <dbReference type="ARBA" id="ARBA00022475"/>
    </source>
</evidence>
<dbReference type="InterPro" id="IPR003841">
    <property type="entry name" value="Na/Pi_transpt"/>
</dbReference>
<keyword evidence="5 8" id="KW-1133">Transmembrane helix</keyword>
<dbReference type="OMA" id="HDAIPVM"/>
<dbReference type="WBParaSite" id="NBR_0000639901-mRNA-1">
    <property type="protein sequence ID" value="NBR_0000639901-mRNA-1"/>
    <property type="gene ID" value="NBR_0000639901"/>
</dbReference>
<feature type="transmembrane region" description="Helical" evidence="8">
    <location>
        <begin position="268"/>
        <end position="296"/>
    </location>
</feature>
<dbReference type="PANTHER" id="PTHR10010">
    <property type="entry name" value="SOLUTE CARRIER FAMILY 34 SODIUM PHOSPHATE , MEMBER 2-RELATED"/>
    <property type="match status" value="1"/>
</dbReference>
<evidence type="ECO:0000256" key="5">
    <source>
        <dbReference type="ARBA" id="ARBA00022989"/>
    </source>
</evidence>
<evidence type="ECO:0000256" key="6">
    <source>
        <dbReference type="ARBA" id="ARBA00023136"/>
    </source>
</evidence>
<dbReference type="GO" id="GO:0016324">
    <property type="term" value="C:apical plasma membrane"/>
    <property type="evidence" value="ECO:0007669"/>
    <property type="project" value="UniProtKB-SubCell"/>
</dbReference>
<evidence type="ECO:0000256" key="4">
    <source>
        <dbReference type="ARBA" id="ARBA00022692"/>
    </source>
</evidence>
<dbReference type="PANTHER" id="PTHR10010:SF46">
    <property type="entry name" value="SODIUM-DEPENDENT PHOSPHATE TRANSPORT PROTEIN 2B"/>
    <property type="match status" value="1"/>
</dbReference>
<keyword evidence="10" id="KW-1185">Reference proteome</keyword>
<feature type="transmembrane region" description="Helical" evidence="8">
    <location>
        <begin position="41"/>
        <end position="62"/>
    </location>
</feature>
<evidence type="ECO:0000313" key="9">
    <source>
        <dbReference type="EMBL" id="VDL69989.1"/>
    </source>
</evidence>
<accession>A0A0N4XUK4</accession>
<evidence type="ECO:0000256" key="1">
    <source>
        <dbReference type="ARBA" id="ARBA00004424"/>
    </source>
</evidence>
<dbReference type="EMBL" id="UYSL01019798">
    <property type="protein sequence ID" value="VDL69989.1"/>
    <property type="molecule type" value="Genomic_DNA"/>
</dbReference>
<name>A0A0N4XUK4_NIPBR</name>
<gene>
    <name evidence="9" type="ORF">NBR_LOCUS6400</name>
</gene>
<evidence type="ECO:0000313" key="11">
    <source>
        <dbReference type="WBParaSite" id="NBR_0000639901-mRNA-1"/>
    </source>
</evidence>
<sequence length="553" mass="61453">MSSKVADTVPQARTNTAWSKEDEEAKRKQVRWSELSTRAKICYYILSCLRFTGILVILFLYICSLSNLSNAFSLLGSRGLGKAIKASPLINDPVSAVVVGMLATVVLQSATTTTNVLVSMIAADMLTVHDAIPVMIGSELGSATLGDVFNVCCIFVILPLELATDIFHPISPIKLTIIGFIEKLSWLIVDPLIAEQGISLKTLDLLTDPVNRMILEVNEPELRNATIDDDFFPPDHSFVYRCVFRNGSRIYNCPYTHIFAYSSLSDTVIGWIVLLGSIVVLIFCLIGIVYLIQALLQGPSAKYVRGLLSRECPGRWKFCTGYTVMLVGLIITLAIQSNNIFSSSLTPLVGSGVITLDQMYPLLLGANIGGSFSAVLAALTADGSRFEKTLQMAVCQVLYNIIGTFMFYLIPWTRVLPIYLARRLGEVTDQYRWFIVVFILVFFVLIPAVVIFLTLLPDYVIIVCFSMIFIFVMQIVIVAALQRHCPSLLPSVLRTWKWVPAGFRSLEPYDPLMTKIFTSIPVVGKFFKRPIDTYPENGDPVNMMIKLSKQTQV</sequence>
<feature type="transmembrane region" description="Helical" evidence="8">
    <location>
        <begin position="431"/>
        <end position="453"/>
    </location>
</feature>
<proteinExistence type="inferred from homology"/>
<feature type="region of interest" description="Disordered" evidence="7">
    <location>
        <begin position="1"/>
        <end position="20"/>
    </location>
</feature>
<feature type="transmembrane region" description="Helical" evidence="8">
    <location>
        <begin position="460"/>
        <end position="481"/>
    </location>
</feature>
<dbReference type="STRING" id="27835.A0A0N4XUK4"/>
<comment type="similarity">
    <text evidence="2">Belongs to the SLC34A transporter family.</text>
</comment>
<protein>
    <submittedName>
        <fullName evidence="11">Sodium-dependent phosphate transport protein 2B</fullName>
    </submittedName>
</protein>
<evidence type="ECO:0000313" key="10">
    <source>
        <dbReference type="Proteomes" id="UP000271162"/>
    </source>
</evidence>
<dbReference type="Pfam" id="PF02690">
    <property type="entry name" value="Na_Pi_cotrans"/>
    <property type="match status" value="2"/>
</dbReference>
<reference evidence="11" key="1">
    <citation type="submission" date="2017-02" db="UniProtKB">
        <authorList>
            <consortium name="WormBaseParasite"/>
        </authorList>
    </citation>
    <scope>IDENTIFICATION</scope>
</reference>
<dbReference type="GO" id="GO:0044341">
    <property type="term" value="P:sodium-dependent phosphate transport"/>
    <property type="evidence" value="ECO:0007669"/>
    <property type="project" value="InterPro"/>
</dbReference>
<dbReference type="GO" id="GO:0005436">
    <property type="term" value="F:sodium:phosphate symporter activity"/>
    <property type="evidence" value="ECO:0007669"/>
    <property type="project" value="InterPro"/>
</dbReference>
<evidence type="ECO:0000256" key="2">
    <source>
        <dbReference type="ARBA" id="ARBA00005808"/>
    </source>
</evidence>
<organism evidence="11">
    <name type="scientific">Nippostrongylus brasiliensis</name>
    <name type="common">Rat hookworm</name>
    <dbReference type="NCBI Taxonomy" id="27835"/>
    <lineage>
        <taxon>Eukaryota</taxon>
        <taxon>Metazoa</taxon>
        <taxon>Ecdysozoa</taxon>
        <taxon>Nematoda</taxon>
        <taxon>Chromadorea</taxon>
        <taxon>Rhabditida</taxon>
        <taxon>Rhabditina</taxon>
        <taxon>Rhabditomorpha</taxon>
        <taxon>Strongyloidea</taxon>
        <taxon>Heligmosomidae</taxon>
        <taxon>Nippostrongylus</taxon>
    </lineage>
</organism>
<feature type="transmembrane region" description="Helical" evidence="8">
    <location>
        <begin position="359"/>
        <end position="381"/>
    </location>
</feature>
<comment type="subcellular location">
    <subcellularLocation>
        <location evidence="1">Apical cell membrane</location>
        <topology evidence="1">Multi-pass membrane protein</topology>
    </subcellularLocation>
</comment>